<dbReference type="RefSeq" id="WP_147847216.1">
    <property type="nucleotide sequence ID" value="NZ_VDUZ01000011.1"/>
</dbReference>
<dbReference type="Pfam" id="PF03480">
    <property type="entry name" value="DctP"/>
    <property type="match status" value="1"/>
</dbReference>
<dbReference type="EMBL" id="VDUZ01000011">
    <property type="protein sequence ID" value="TXL76407.1"/>
    <property type="molecule type" value="Genomic_DNA"/>
</dbReference>
<keyword evidence="4" id="KW-1185">Reference proteome</keyword>
<comment type="caution">
    <text evidence="3">The sequence shown here is derived from an EMBL/GenBank/DDBJ whole genome shotgun (WGS) entry which is preliminary data.</text>
</comment>
<keyword evidence="1 2" id="KW-0732">Signal</keyword>
<dbReference type="PANTHER" id="PTHR33376:SF4">
    <property type="entry name" value="SIALIC ACID-BINDING PERIPLASMIC PROTEIN SIAP"/>
    <property type="match status" value="1"/>
</dbReference>
<feature type="signal peptide" evidence="2">
    <location>
        <begin position="1"/>
        <end position="25"/>
    </location>
</feature>
<feature type="chain" id="PRO_5023143252" evidence="2">
    <location>
        <begin position="26"/>
        <end position="354"/>
    </location>
</feature>
<proteinExistence type="predicted"/>
<name>A0A5C8PPU8_9HYPH</name>
<dbReference type="Proteomes" id="UP000321638">
    <property type="component" value="Unassembled WGS sequence"/>
</dbReference>
<dbReference type="OrthoDB" id="9799287at2"/>
<dbReference type="NCBIfam" id="NF037995">
    <property type="entry name" value="TRAP_S1"/>
    <property type="match status" value="1"/>
</dbReference>
<evidence type="ECO:0000313" key="4">
    <source>
        <dbReference type="Proteomes" id="UP000321638"/>
    </source>
</evidence>
<gene>
    <name evidence="3" type="ORF">FHP25_12225</name>
</gene>
<accession>A0A5C8PPU8</accession>
<dbReference type="InterPro" id="IPR038404">
    <property type="entry name" value="TRAP_DctP_sf"/>
</dbReference>
<organism evidence="3 4">
    <name type="scientific">Vineibacter terrae</name>
    <dbReference type="NCBI Taxonomy" id="2586908"/>
    <lineage>
        <taxon>Bacteria</taxon>
        <taxon>Pseudomonadati</taxon>
        <taxon>Pseudomonadota</taxon>
        <taxon>Alphaproteobacteria</taxon>
        <taxon>Hyphomicrobiales</taxon>
        <taxon>Vineibacter</taxon>
    </lineage>
</organism>
<evidence type="ECO:0000256" key="1">
    <source>
        <dbReference type="ARBA" id="ARBA00022729"/>
    </source>
</evidence>
<dbReference type="InterPro" id="IPR018389">
    <property type="entry name" value="DctP_fam"/>
</dbReference>
<dbReference type="PANTHER" id="PTHR33376">
    <property type="match status" value="1"/>
</dbReference>
<evidence type="ECO:0000256" key="2">
    <source>
        <dbReference type="SAM" id="SignalP"/>
    </source>
</evidence>
<sequence length="354" mass="38230">MNSSLRGRIAVVAVASVGLAFAAQAADPLPKTTVNVVGNLGITTQYKDLEAPFWTHKIPDASDGAVTAKIKPWNEMGLKGPEVFRLLRQGLFDIATAQMGHMAGDAPINDATDLAGVSPTIEVFSQVTQAFRPELERYYEKEFKVKLLGLWSFQAQVLYCREQIRGLADLKGKRVRTSGASQSDFIEHFGGSGVSMAFGEVQQALANGVIDCAITGTLGGYKAKWFESAKFLHPLPINWGSSAQAANLAFWNKLPAGVQSFLLAQIKTLEADVWEQNRRENDLGIACNTGTAPCSEGPAAKMTLSTVSESDLALRKEALLKTVLPRWAKRCGTDCTARWNATVGKVVNLQASPN</sequence>
<dbReference type="CDD" id="cd13602">
    <property type="entry name" value="PBP2_TRAP_BpDctp6_7"/>
    <property type="match status" value="1"/>
</dbReference>
<dbReference type="GO" id="GO:0055085">
    <property type="term" value="P:transmembrane transport"/>
    <property type="evidence" value="ECO:0007669"/>
    <property type="project" value="InterPro"/>
</dbReference>
<reference evidence="3 4" key="1">
    <citation type="submission" date="2019-06" db="EMBL/GenBank/DDBJ databases">
        <title>New taxonomy in bacterial strain CC-CFT640, isolated from vineyard.</title>
        <authorList>
            <person name="Lin S.-Y."/>
            <person name="Tsai C.-F."/>
            <person name="Young C.-C."/>
        </authorList>
    </citation>
    <scope>NUCLEOTIDE SEQUENCE [LARGE SCALE GENOMIC DNA]</scope>
    <source>
        <strain evidence="3 4">CC-CFT640</strain>
    </source>
</reference>
<evidence type="ECO:0000313" key="3">
    <source>
        <dbReference type="EMBL" id="TXL76407.1"/>
    </source>
</evidence>
<dbReference type="Gene3D" id="3.40.190.170">
    <property type="entry name" value="Bacterial extracellular solute-binding protein, family 7"/>
    <property type="match status" value="1"/>
</dbReference>
<dbReference type="AlphaFoldDB" id="A0A5C8PPU8"/>
<protein>
    <submittedName>
        <fullName evidence="3">TRAP transporter substrate-binding protein</fullName>
    </submittedName>
</protein>